<evidence type="ECO:0000313" key="3">
    <source>
        <dbReference type="Proteomes" id="UP000198596"/>
    </source>
</evidence>
<protein>
    <recommendedName>
        <fullName evidence="4">CarboxypepD_reg-like domain-containing protein</fullName>
    </recommendedName>
</protein>
<dbReference type="InterPro" id="IPR008969">
    <property type="entry name" value="CarboxyPept-like_regulatory"/>
</dbReference>
<evidence type="ECO:0008006" key="4">
    <source>
        <dbReference type="Google" id="ProtNLM"/>
    </source>
</evidence>
<proteinExistence type="predicted"/>
<keyword evidence="1" id="KW-0732">Signal</keyword>
<evidence type="ECO:0000313" key="2">
    <source>
        <dbReference type="EMBL" id="SFE25051.1"/>
    </source>
</evidence>
<accession>A0A1I1YZY5</accession>
<name>A0A1I1YZY5_9FLAO</name>
<keyword evidence="3" id="KW-1185">Reference proteome</keyword>
<dbReference type="SUPFAM" id="SSF49464">
    <property type="entry name" value="Carboxypeptidase regulatory domain-like"/>
    <property type="match status" value="1"/>
</dbReference>
<organism evidence="2 3">
    <name type="scientific">Flavobacterium xueshanense</name>
    <dbReference type="NCBI Taxonomy" id="935223"/>
    <lineage>
        <taxon>Bacteria</taxon>
        <taxon>Pseudomonadati</taxon>
        <taxon>Bacteroidota</taxon>
        <taxon>Flavobacteriia</taxon>
        <taxon>Flavobacteriales</taxon>
        <taxon>Flavobacteriaceae</taxon>
        <taxon>Flavobacterium</taxon>
    </lineage>
</organism>
<dbReference type="STRING" id="935223.SAMN04488131_101199"/>
<dbReference type="RefSeq" id="WP_244281723.1">
    <property type="nucleotide sequence ID" value="NZ_FONQ01000001.1"/>
</dbReference>
<feature type="chain" id="PRO_5011475485" description="CarboxypepD_reg-like domain-containing protein" evidence="1">
    <location>
        <begin position="20"/>
        <end position="252"/>
    </location>
</feature>
<dbReference type="EMBL" id="FONQ01000001">
    <property type="protein sequence ID" value="SFE25051.1"/>
    <property type="molecule type" value="Genomic_DNA"/>
</dbReference>
<dbReference type="Proteomes" id="UP000198596">
    <property type="component" value="Unassembled WGS sequence"/>
</dbReference>
<gene>
    <name evidence="2" type="ORF">SAMN04488131_101199</name>
</gene>
<sequence length="252" mass="28251">MMIRIVYLFLAFAATNVLSQEAPRTQLNGRVTADVSVLEGIYIINKKTQRASVTNQEGNFSIQAAVGDTLLFSASQFKETKLLLTHDHFAQGILYVKVTPLMNQLREVIVRNGINAVSLGIVPKGQKIYTPAERKLYTATHLNASANVGSMMGGSISADPLLNWFSGRTKMLKKELEIEKKESYLRQLENLFATDYFVSTLKIPAEYVKGFQYYSIENERFVTVLKSKNVTMTTFLIGDLATKYKEIIASEN</sequence>
<dbReference type="AlphaFoldDB" id="A0A1I1YZY5"/>
<reference evidence="3" key="1">
    <citation type="submission" date="2016-10" db="EMBL/GenBank/DDBJ databases">
        <authorList>
            <person name="Varghese N."/>
            <person name="Submissions S."/>
        </authorList>
    </citation>
    <scope>NUCLEOTIDE SEQUENCE [LARGE SCALE GENOMIC DNA]</scope>
    <source>
        <strain evidence="3">CGMCC 1.9227</strain>
    </source>
</reference>
<evidence type="ECO:0000256" key="1">
    <source>
        <dbReference type="SAM" id="SignalP"/>
    </source>
</evidence>
<feature type="signal peptide" evidence="1">
    <location>
        <begin position="1"/>
        <end position="19"/>
    </location>
</feature>